<keyword evidence="10" id="KW-1185">Reference proteome</keyword>
<evidence type="ECO:0000256" key="1">
    <source>
        <dbReference type="ARBA" id="ARBA00004123"/>
    </source>
</evidence>
<feature type="compositionally biased region" description="Basic and acidic residues" evidence="6">
    <location>
        <begin position="837"/>
        <end position="846"/>
    </location>
</feature>
<dbReference type="InterPro" id="IPR007309">
    <property type="entry name" value="TFIIIC_Bblock-bd"/>
</dbReference>
<dbReference type="GO" id="GO:0006384">
    <property type="term" value="P:transcription initiation at RNA polymerase III promoter"/>
    <property type="evidence" value="ECO:0007669"/>
    <property type="project" value="InterPro"/>
</dbReference>
<feature type="domain" description="B-block binding subunit of TFIIIC" evidence="7">
    <location>
        <begin position="124"/>
        <end position="191"/>
    </location>
</feature>
<evidence type="ECO:0000256" key="4">
    <source>
        <dbReference type="ARBA" id="ARBA00023163"/>
    </source>
</evidence>
<dbReference type="GO" id="GO:0003677">
    <property type="term" value="F:DNA binding"/>
    <property type="evidence" value="ECO:0007669"/>
    <property type="project" value="UniProtKB-KW"/>
</dbReference>
<accession>A0A1L9RRU4</accession>
<dbReference type="InterPro" id="IPR046488">
    <property type="entry name" value="Sfc3/Tfc3_C"/>
</dbReference>
<dbReference type="PANTHER" id="PTHR15180:SF1">
    <property type="entry name" value="GENERAL TRANSCRIPTION FACTOR 3C POLYPEPTIDE 1"/>
    <property type="match status" value="1"/>
</dbReference>
<proteinExistence type="predicted"/>
<evidence type="ECO:0000313" key="9">
    <source>
        <dbReference type="EMBL" id="OJJ37568.1"/>
    </source>
</evidence>
<evidence type="ECO:0000256" key="5">
    <source>
        <dbReference type="ARBA" id="ARBA00023242"/>
    </source>
</evidence>
<evidence type="ECO:0000256" key="3">
    <source>
        <dbReference type="ARBA" id="ARBA00023125"/>
    </source>
</evidence>
<sequence>MAPSLRDLIDFLLAEIALCGDQGASSSDVLSFIDAFYKKAQDAKHRNHLVDRRFQEKVWSWLTRNPEVSVGKNKESNHLSLNDVEQATRDADPDHPPVRVFVSEQRTWLAITGHEPDETKVLPTEFALLSIIASHKSDGVAQTELVKLSGQDKRSVPKRTDMLQQKGYIEKRAIQIKSARTSLCTLRKFLKQEPLPTETPVGDKDQGDKIIDFAVFNEKLFKILREFKVISRIDLKQMLGFADAWRWRVLSRALRKFERVGVLKRVRAMSQYADTMKKFHPCVMLIRDPTERDMELFHEFSRSIFTNIGREDNAELDEDVDGAIRQPDDVDTVSVATRSEENVEEAGRTLPTWTPDRNIHNMLFDTVDGAGISGRTNYSIIRTCFGSFFRRPLENALTRLVECWQLSQPLHLRHLAIVRDTALDRTVTHYVHYSTTNFQKLVDAGEAPWEAVEFVPKGPKDGTVTIPPVDATPELDEYGLPITGPTKELFRDGNSTLLECMAVVKPVDYVLSGSDPLAIRQEDGTYSVRYGHQKLPSGTLHRIKTVGRPKGTPNRPKLEDLESQAGAVDDAVDEELVFAKPKKPKHDPDRFKGMTEKEKLEALGLDETWTEYSILLIDRPTPGVYITPRGRRRPAGKRQGRPRISRLAVFKSPQLKALPWFVEQEEEQENTESVSQRDSQAPGTETPAGTPAREPTSSKFSERRFGGVSGTSKSPATPSRRGKRRRGLQRQESFEAESVPGSARSSRGPSKQRRLNEPERGSQDVIMSLDRDSEIPKPAEDIPVEDTTMDTAETPVKELKRKRAQLPKVTGPAKFEASEVVQDHIIDPTLMPTPQEDQTKRPRRDSQPPQDQVDVSVAPVETPKPPAPSEPSEAGVIEKTTTIPPTTPSGPAIEQDANLTLNGQQDSIVPDAPVISEEVPESGERDGSMVQEGKWFKRKTDKGGSIAFLRRKIIMEIIEKAGGAYPMGTELWYPFMTAWKKTKHKEKPDLRTIRNSVKQMVDSGKIRQLTFSGKDSKGVMVTKKILVKAELAPDDAIIQDLQKNMLSTEERFYFPPNTEIDADVTKSGGRTIARRNEPKIVPQLPVETGVTVHLQTKPAFVVAQEKRRGQSIHRKLLHSLGLESESPRQRRSKVVRLLKIQRGSTMSNLTSISRPHGDEGIEHVQRRRAPGGMKRLLKPISSLGPYAMSMNPKQVFHPTSGTFGTHAGLAALRVRPWPREAREARETRETREVREKPAFELPQSLEELFHQTRRRSLGQKTETRRFFSDNDVILRWELQNEELLEEARTEDLHYINQSVQYSFEPAPIDGDIRFALEDTGHEVARIKRRVPPRKKPPRRPQNVEMEPAEPDVYEPSKYVPQNRRLTKLSELMTTDGMDASMAAAAGPATRQPARRMRVGYQVSHMLVQKVLTAIVAVRTLAGGTEGRSIDWSLVAKAFPGYDPKFIQERGKAALNKSRLQAAKMQSDFQERFIEAYENGQVPSINYEYLESYDWEGVVEWATTQLDVPTSEKLPDLPATREQFDGVFELREEAPTTVDEIYQNPQSLTVYRKRTLFAGVPFAVPLEDRAAKTTPRKEELSRLDAAKAWVRANIITPEETYRPAEARQALEVFGDAVIGSAVQSLVTERAISMGNGGRIMPGRNYDITDHFIFTLGRKRAIESTQLRRAARFKTEILDPELRERGTFDVKYSSEDGDILALINLAAEGKVTLKPRDPPREKYGLTDGGYLTRQMDKDKLRFSIEAQPIQGAYVYGNPIQERMSSLPPPCPPRVIVQPTISLPEKIPIWLDIHGEFVKVLWDLVIATVAGCVAMRPGISAVNIGNMVKPMMGVWEVQLLLEWMAAVDLVRRVGEDAGEHTEWVVQEWWWMVLG</sequence>
<feature type="region of interest" description="Disordered" evidence="6">
    <location>
        <begin position="1328"/>
        <end position="1357"/>
    </location>
</feature>
<dbReference type="GO" id="GO:0000127">
    <property type="term" value="C:transcription factor TFIIIC complex"/>
    <property type="evidence" value="ECO:0007669"/>
    <property type="project" value="InterPro"/>
</dbReference>
<keyword evidence="3" id="KW-0238">DNA-binding</keyword>
<feature type="compositionally biased region" description="Basic and acidic residues" evidence="6">
    <location>
        <begin position="769"/>
        <end position="780"/>
    </location>
</feature>
<feature type="domain" description="Transcription factor tau subunit sfc3/Tfc3 C-terminal" evidence="8">
    <location>
        <begin position="1404"/>
        <end position="1821"/>
    </location>
</feature>
<dbReference type="Proteomes" id="UP000184383">
    <property type="component" value="Unassembled WGS sequence"/>
</dbReference>
<evidence type="ECO:0000259" key="7">
    <source>
        <dbReference type="Pfam" id="PF04182"/>
    </source>
</evidence>
<comment type="subcellular location">
    <subcellularLocation>
        <location evidence="1">Nucleus</location>
    </subcellularLocation>
</comment>
<feature type="compositionally biased region" description="Basic residues" evidence="6">
    <location>
        <begin position="629"/>
        <end position="644"/>
    </location>
</feature>
<dbReference type="InterPro" id="IPR035625">
    <property type="entry name" value="Tfc3-like_eWH"/>
</dbReference>
<feature type="compositionally biased region" description="Polar residues" evidence="6">
    <location>
        <begin position="671"/>
        <end position="683"/>
    </location>
</feature>
<dbReference type="Pfam" id="PF20222">
    <property type="entry name" value="DUF6581"/>
    <property type="match status" value="1"/>
</dbReference>
<dbReference type="RefSeq" id="XP_040691244.1">
    <property type="nucleotide sequence ID" value="XM_040837482.1"/>
</dbReference>
<dbReference type="OrthoDB" id="5403573at2759"/>
<dbReference type="CDD" id="cd16169">
    <property type="entry name" value="Tau138_eWH"/>
    <property type="match status" value="1"/>
</dbReference>
<protein>
    <submittedName>
        <fullName evidence="9">Uncharacterized protein</fullName>
    </submittedName>
</protein>
<feature type="region of interest" description="Disordered" evidence="6">
    <location>
        <begin position="664"/>
        <end position="895"/>
    </location>
</feature>
<dbReference type="VEuPathDB" id="FungiDB:ASPWEDRAFT_50708"/>
<feature type="region of interest" description="Disordered" evidence="6">
    <location>
        <begin position="621"/>
        <end position="646"/>
    </location>
</feature>
<evidence type="ECO:0000313" key="10">
    <source>
        <dbReference type="Proteomes" id="UP000184383"/>
    </source>
</evidence>
<dbReference type="Pfam" id="PF04182">
    <property type="entry name" value="B-block_TFIIIC"/>
    <property type="match status" value="1"/>
</dbReference>
<gene>
    <name evidence="9" type="ORF">ASPWEDRAFT_50708</name>
</gene>
<keyword evidence="2" id="KW-0597">Phosphoprotein</keyword>
<dbReference type="STRING" id="1073089.A0A1L9RRU4"/>
<feature type="compositionally biased region" description="Low complexity" evidence="6">
    <location>
        <begin position="870"/>
        <end position="884"/>
    </location>
</feature>
<dbReference type="EMBL" id="KV878211">
    <property type="protein sequence ID" value="OJJ37568.1"/>
    <property type="molecule type" value="Genomic_DNA"/>
</dbReference>
<name>A0A1L9RRU4_ASPWE</name>
<keyword evidence="4" id="KW-0804">Transcription</keyword>
<dbReference type="GO" id="GO:0005634">
    <property type="term" value="C:nucleus"/>
    <property type="evidence" value="ECO:0007669"/>
    <property type="project" value="UniProtKB-SubCell"/>
</dbReference>
<keyword evidence="5" id="KW-0539">Nucleus</keyword>
<organism evidence="9 10">
    <name type="scientific">Aspergillus wentii DTO 134E9</name>
    <dbReference type="NCBI Taxonomy" id="1073089"/>
    <lineage>
        <taxon>Eukaryota</taxon>
        <taxon>Fungi</taxon>
        <taxon>Dikarya</taxon>
        <taxon>Ascomycota</taxon>
        <taxon>Pezizomycotina</taxon>
        <taxon>Eurotiomycetes</taxon>
        <taxon>Eurotiomycetidae</taxon>
        <taxon>Eurotiales</taxon>
        <taxon>Aspergillaceae</taxon>
        <taxon>Aspergillus</taxon>
        <taxon>Aspergillus subgen. Cremei</taxon>
    </lineage>
</organism>
<evidence type="ECO:0000256" key="2">
    <source>
        <dbReference type="ARBA" id="ARBA00022553"/>
    </source>
</evidence>
<dbReference type="GO" id="GO:0042791">
    <property type="term" value="P:5S class rRNA transcription by RNA polymerase III"/>
    <property type="evidence" value="ECO:0007669"/>
    <property type="project" value="TreeGrafter"/>
</dbReference>
<feature type="compositionally biased region" description="Basic residues" evidence="6">
    <location>
        <begin position="1328"/>
        <end position="1338"/>
    </location>
</feature>
<evidence type="ECO:0000259" key="8">
    <source>
        <dbReference type="Pfam" id="PF20222"/>
    </source>
</evidence>
<evidence type="ECO:0000256" key="6">
    <source>
        <dbReference type="SAM" id="MobiDB-lite"/>
    </source>
</evidence>
<dbReference type="InterPro" id="IPR044210">
    <property type="entry name" value="Tfc3-like"/>
</dbReference>
<dbReference type="GeneID" id="63753330"/>
<dbReference type="PANTHER" id="PTHR15180">
    <property type="entry name" value="GENERAL TRANSCRIPTION FACTOR 3C POLYPEPTIDE 1"/>
    <property type="match status" value="1"/>
</dbReference>
<dbReference type="InterPro" id="IPR036390">
    <property type="entry name" value="WH_DNA-bd_sf"/>
</dbReference>
<dbReference type="SUPFAM" id="SSF46785">
    <property type="entry name" value="Winged helix' DNA-binding domain"/>
    <property type="match status" value="1"/>
</dbReference>
<reference evidence="10" key="1">
    <citation type="journal article" date="2017" name="Genome Biol.">
        <title>Comparative genomics reveals high biological diversity and specific adaptations in the industrially and medically important fungal genus Aspergillus.</title>
        <authorList>
            <person name="de Vries R.P."/>
            <person name="Riley R."/>
            <person name="Wiebenga A."/>
            <person name="Aguilar-Osorio G."/>
            <person name="Amillis S."/>
            <person name="Uchima C.A."/>
            <person name="Anderluh G."/>
            <person name="Asadollahi M."/>
            <person name="Askin M."/>
            <person name="Barry K."/>
            <person name="Battaglia E."/>
            <person name="Bayram O."/>
            <person name="Benocci T."/>
            <person name="Braus-Stromeyer S.A."/>
            <person name="Caldana C."/>
            <person name="Canovas D."/>
            <person name="Cerqueira G.C."/>
            <person name="Chen F."/>
            <person name="Chen W."/>
            <person name="Choi C."/>
            <person name="Clum A."/>
            <person name="Dos Santos R.A."/>
            <person name="Damasio A.R."/>
            <person name="Diallinas G."/>
            <person name="Emri T."/>
            <person name="Fekete E."/>
            <person name="Flipphi M."/>
            <person name="Freyberg S."/>
            <person name="Gallo A."/>
            <person name="Gournas C."/>
            <person name="Habgood R."/>
            <person name="Hainaut M."/>
            <person name="Harispe M.L."/>
            <person name="Henrissat B."/>
            <person name="Hilden K.S."/>
            <person name="Hope R."/>
            <person name="Hossain A."/>
            <person name="Karabika E."/>
            <person name="Karaffa L."/>
            <person name="Karanyi Z."/>
            <person name="Krasevec N."/>
            <person name="Kuo A."/>
            <person name="Kusch H."/>
            <person name="LaButti K."/>
            <person name="Lagendijk E.L."/>
            <person name="Lapidus A."/>
            <person name="Levasseur A."/>
            <person name="Lindquist E."/>
            <person name="Lipzen A."/>
            <person name="Logrieco A.F."/>
            <person name="MacCabe A."/>
            <person name="Maekelae M.R."/>
            <person name="Malavazi I."/>
            <person name="Melin P."/>
            <person name="Meyer V."/>
            <person name="Mielnichuk N."/>
            <person name="Miskei M."/>
            <person name="Molnar A.P."/>
            <person name="Mule G."/>
            <person name="Ngan C.Y."/>
            <person name="Orejas M."/>
            <person name="Orosz E."/>
            <person name="Ouedraogo J.P."/>
            <person name="Overkamp K.M."/>
            <person name="Park H.-S."/>
            <person name="Perrone G."/>
            <person name="Piumi F."/>
            <person name="Punt P.J."/>
            <person name="Ram A.F."/>
            <person name="Ramon A."/>
            <person name="Rauscher S."/>
            <person name="Record E."/>
            <person name="Riano-Pachon D.M."/>
            <person name="Robert V."/>
            <person name="Roehrig J."/>
            <person name="Ruller R."/>
            <person name="Salamov A."/>
            <person name="Salih N.S."/>
            <person name="Samson R.A."/>
            <person name="Sandor E."/>
            <person name="Sanguinetti M."/>
            <person name="Schuetze T."/>
            <person name="Sepcic K."/>
            <person name="Shelest E."/>
            <person name="Sherlock G."/>
            <person name="Sophianopoulou V."/>
            <person name="Squina F.M."/>
            <person name="Sun H."/>
            <person name="Susca A."/>
            <person name="Todd R.B."/>
            <person name="Tsang A."/>
            <person name="Unkles S.E."/>
            <person name="van de Wiele N."/>
            <person name="van Rossen-Uffink D."/>
            <person name="Oliveira J.V."/>
            <person name="Vesth T.C."/>
            <person name="Visser J."/>
            <person name="Yu J.-H."/>
            <person name="Zhou M."/>
            <person name="Andersen M.R."/>
            <person name="Archer D.B."/>
            <person name="Baker S.E."/>
            <person name="Benoit I."/>
            <person name="Brakhage A.A."/>
            <person name="Braus G.H."/>
            <person name="Fischer R."/>
            <person name="Frisvad J.C."/>
            <person name="Goldman G.H."/>
            <person name="Houbraken J."/>
            <person name="Oakley B."/>
            <person name="Pocsi I."/>
            <person name="Scazzocchio C."/>
            <person name="Seiboth B."/>
            <person name="vanKuyk P.A."/>
            <person name="Wortman J."/>
            <person name="Dyer P.S."/>
            <person name="Grigoriev I.V."/>
        </authorList>
    </citation>
    <scope>NUCLEOTIDE SEQUENCE [LARGE SCALE GENOMIC DNA]</scope>
    <source>
        <strain evidence="10">DTO 134E9</strain>
    </source>
</reference>